<dbReference type="RefSeq" id="WP_018596989.1">
    <property type="nucleotide sequence ID" value="NZ_CABLBP010000005.1"/>
</dbReference>
<proteinExistence type="predicted"/>
<dbReference type="EMBL" id="CP039126">
    <property type="protein sequence ID" value="QMW80961.1"/>
    <property type="molecule type" value="Genomic_DNA"/>
</dbReference>
<dbReference type="Proteomes" id="UP000515789">
    <property type="component" value="Chromosome"/>
</dbReference>
<reference evidence="1 2" key="1">
    <citation type="submission" date="2019-04" db="EMBL/GenBank/DDBJ databases">
        <authorList>
            <person name="Schori C."/>
            <person name="Ahrens C."/>
        </authorList>
    </citation>
    <scope>NUCLEOTIDE SEQUENCE [LARGE SCALE GENOMIC DNA]</scope>
    <source>
        <strain evidence="1 2">DSM 2950</strain>
    </source>
</reference>
<organism evidence="1 2">
    <name type="scientific">Blautia producta</name>
    <dbReference type="NCBI Taxonomy" id="33035"/>
    <lineage>
        <taxon>Bacteria</taxon>
        <taxon>Bacillati</taxon>
        <taxon>Bacillota</taxon>
        <taxon>Clostridia</taxon>
        <taxon>Lachnospirales</taxon>
        <taxon>Lachnospiraceae</taxon>
        <taxon>Blautia</taxon>
    </lineage>
</organism>
<evidence type="ECO:0008006" key="3">
    <source>
        <dbReference type="Google" id="ProtNLM"/>
    </source>
</evidence>
<evidence type="ECO:0000313" key="1">
    <source>
        <dbReference type="EMBL" id="QMW80961.1"/>
    </source>
</evidence>
<sequence>MRLEKKLEEDYERMKQGYLLRGPEEIFRLSSEISWKVQIYQYCKRYAGAIEQIPELEEKLLSLDNLLEDVYGYLDGLKMLEQSIEWDMLIWLDSQMSTIRDTYGLT</sequence>
<accession>A0A7G5N268</accession>
<protein>
    <recommendedName>
        <fullName evidence="3">DUF3848 domain-containing protein</fullName>
    </recommendedName>
</protein>
<gene>
    <name evidence="1" type="ORF">E5259_27220</name>
</gene>
<evidence type="ECO:0000313" key="2">
    <source>
        <dbReference type="Proteomes" id="UP000515789"/>
    </source>
</evidence>
<dbReference type="AlphaFoldDB" id="A0A7G5N268"/>
<name>A0A7G5N268_9FIRM</name>